<dbReference type="OrthoDB" id="9774644at2"/>
<keyword evidence="4" id="KW-0408">Iron</keyword>
<dbReference type="PROSITE" id="PS00550">
    <property type="entry name" value="HEMERYTHRINS"/>
    <property type="match status" value="1"/>
</dbReference>
<accession>A0A7C9MVJ4</accession>
<dbReference type="InterPro" id="IPR016131">
    <property type="entry name" value="Haemerythrin_Fe_BS"/>
</dbReference>
<proteinExistence type="inferred from homology"/>
<comment type="caution">
    <text evidence="6">The sequence shown here is derived from an EMBL/GenBank/DDBJ whole genome shotgun (WGS) entry which is preliminary data.</text>
</comment>
<evidence type="ECO:0000313" key="7">
    <source>
        <dbReference type="Proteomes" id="UP000482487"/>
    </source>
</evidence>
<evidence type="ECO:0000256" key="1">
    <source>
        <dbReference type="ARBA" id="ARBA00010587"/>
    </source>
</evidence>
<dbReference type="SUPFAM" id="SSF47188">
    <property type="entry name" value="Hemerythrin-like"/>
    <property type="match status" value="1"/>
</dbReference>
<name>A0A7C9MVJ4_9BACT</name>
<evidence type="ECO:0000256" key="3">
    <source>
        <dbReference type="ARBA" id="ARBA00022723"/>
    </source>
</evidence>
<dbReference type="NCBIfam" id="TIGR02481">
    <property type="entry name" value="hemeryth_dom"/>
    <property type="match status" value="1"/>
</dbReference>
<feature type="domain" description="Hemerythrin-like" evidence="5">
    <location>
        <begin position="13"/>
        <end position="127"/>
    </location>
</feature>
<dbReference type="InterPro" id="IPR035938">
    <property type="entry name" value="Hemerythrin-like_sf"/>
</dbReference>
<dbReference type="Proteomes" id="UP000482487">
    <property type="component" value="Unassembled WGS sequence"/>
</dbReference>
<dbReference type="GO" id="GO:0005344">
    <property type="term" value="F:oxygen carrier activity"/>
    <property type="evidence" value="ECO:0007669"/>
    <property type="project" value="UniProtKB-KW"/>
</dbReference>
<dbReference type="Pfam" id="PF01814">
    <property type="entry name" value="Hemerythrin"/>
    <property type="match status" value="1"/>
</dbReference>
<dbReference type="RefSeq" id="WP_160961035.1">
    <property type="nucleotide sequence ID" value="NZ_WVUD01000017.1"/>
</dbReference>
<dbReference type="EMBL" id="WVUD01000017">
    <property type="protein sequence ID" value="MYL83634.1"/>
    <property type="molecule type" value="Genomic_DNA"/>
</dbReference>
<evidence type="ECO:0000313" key="6">
    <source>
        <dbReference type="EMBL" id="MYL83634.1"/>
    </source>
</evidence>
<dbReference type="PANTHER" id="PTHR37164:SF1">
    <property type="entry name" value="BACTERIOHEMERYTHRIN"/>
    <property type="match status" value="1"/>
</dbReference>
<keyword evidence="3" id="KW-0479">Metal-binding</keyword>
<sequence length="131" mass="14596">MQPPVFDDSLRTGFAAIDEQHRLFLTMLAELGAHIEAGHHRQGVIDAFQGMRLYADGHFADEEVLMQQRGYPELEAHKGLHATFMAMAADLEARLGEGAGLLSVETLEFLGSWFIGHIRNEDQRFAAFARG</sequence>
<dbReference type="InterPro" id="IPR012827">
    <property type="entry name" value="Hemerythrin_metal-bd"/>
</dbReference>
<reference evidence="6 7" key="1">
    <citation type="submission" date="2020-01" db="EMBL/GenBank/DDBJ databases">
        <title>Genome sequence of Desulfovibrio aerotolerans DSM 16695(T).</title>
        <authorList>
            <person name="Karnachuk O."/>
            <person name="Avakyan M."/>
            <person name="Mardanov A."/>
            <person name="Kadnikov V."/>
            <person name="Ravin N."/>
        </authorList>
    </citation>
    <scope>NUCLEOTIDE SEQUENCE [LARGE SCALE GENOMIC DNA]</scope>
    <source>
        <strain evidence="6 7">DSM 16695</strain>
    </source>
</reference>
<gene>
    <name evidence="6" type="ORF">GTA51_10910</name>
</gene>
<dbReference type="NCBIfam" id="NF033749">
    <property type="entry name" value="bact_hemeryth"/>
    <property type="match status" value="1"/>
</dbReference>
<keyword evidence="7" id="KW-1185">Reference proteome</keyword>
<evidence type="ECO:0000256" key="2">
    <source>
        <dbReference type="ARBA" id="ARBA00022621"/>
    </source>
</evidence>
<keyword evidence="2" id="KW-0561">Oxygen transport</keyword>
<organism evidence="6 7">
    <name type="scientific">Solidesulfovibrio aerotolerans</name>
    <dbReference type="NCBI Taxonomy" id="295255"/>
    <lineage>
        <taxon>Bacteria</taxon>
        <taxon>Pseudomonadati</taxon>
        <taxon>Thermodesulfobacteriota</taxon>
        <taxon>Desulfovibrionia</taxon>
        <taxon>Desulfovibrionales</taxon>
        <taxon>Desulfovibrionaceae</taxon>
        <taxon>Solidesulfovibrio</taxon>
    </lineage>
</organism>
<dbReference type="PANTHER" id="PTHR37164">
    <property type="entry name" value="BACTERIOHEMERYTHRIN"/>
    <property type="match status" value="1"/>
</dbReference>
<dbReference type="CDD" id="cd12107">
    <property type="entry name" value="Hemerythrin"/>
    <property type="match status" value="1"/>
</dbReference>
<evidence type="ECO:0000256" key="4">
    <source>
        <dbReference type="ARBA" id="ARBA00023004"/>
    </source>
</evidence>
<comment type="similarity">
    <text evidence="1">Belongs to the hemerythrin family.</text>
</comment>
<dbReference type="InterPro" id="IPR012312">
    <property type="entry name" value="Hemerythrin-like"/>
</dbReference>
<dbReference type="GO" id="GO:0046872">
    <property type="term" value="F:metal ion binding"/>
    <property type="evidence" value="ECO:0007669"/>
    <property type="project" value="UniProtKB-KW"/>
</dbReference>
<dbReference type="InterPro" id="IPR050669">
    <property type="entry name" value="Hemerythrin"/>
</dbReference>
<dbReference type="AlphaFoldDB" id="A0A7C9MVJ4"/>
<keyword evidence="2" id="KW-0813">Transport</keyword>
<dbReference type="Gene3D" id="1.20.120.50">
    <property type="entry name" value="Hemerythrin-like"/>
    <property type="match status" value="1"/>
</dbReference>
<protein>
    <submittedName>
        <fullName evidence="6">Bacteriohemerythrin</fullName>
    </submittedName>
</protein>
<evidence type="ECO:0000259" key="5">
    <source>
        <dbReference type="Pfam" id="PF01814"/>
    </source>
</evidence>